<dbReference type="AlphaFoldDB" id="A0A1Y2GKF1"/>
<dbReference type="GeneID" id="33572136"/>
<dbReference type="Proteomes" id="UP000193648">
    <property type="component" value="Unassembled WGS sequence"/>
</dbReference>
<feature type="coiled-coil region" evidence="1">
    <location>
        <begin position="89"/>
        <end position="146"/>
    </location>
</feature>
<name>A0A1Y2GKF1_9FUNG</name>
<evidence type="ECO:0000256" key="1">
    <source>
        <dbReference type="SAM" id="Coils"/>
    </source>
</evidence>
<dbReference type="RefSeq" id="XP_021879734.1">
    <property type="nucleotide sequence ID" value="XM_022030294.1"/>
</dbReference>
<comment type="caution">
    <text evidence="2">The sequence shown here is derived from an EMBL/GenBank/DDBJ whole genome shotgun (WGS) entry which is preliminary data.</text>
</comment>
<sequence length="240" mass="27641">MSRLVDTKKPSTPILLWASNIKPKDLQTWSVSIPFGNEDQPIELKNQDDATKLPSTSILSDVFNKLSKRAIQVIVEVPISETTDLQKQLDLKLEEIAYLQKQLSDLQARQVDQTNNDLRATEISTLEELRQVLRQHFEKIDEDEYEYIQIYVHDGVTLPSKQFSSWTWNDVVVEYKVAAYPGALPDFKIEVSDLTIEEANMLDQVVKQCLSGTMSIYLWVSAVKDRGLRLLERHMDLKFL</sequence>
<reference evidence="2 3" key="1">
    <citation type="submission" date="2016-07" db="EMBL/GenBank/DDBJ databases">
        <title>Pervasive Adenine N6-methylation of Active Genes in Fungi.</title>
        <authorList>
            <consortium name="DOE Joint Genome Institute"/>
            <person name="Mondo S.J."/>
            <person name="Dannebaum R.O."/>
            <person name="Kuo R.C."/>
            <person name="Labutti K."/>
            <person name="Haridas S."/>
            <person name="Kuo A."/>
            <person name="Salamov A."/>
            <person name="Ahrendt S.R."/>
            <person name="Lipzen A."/>
            <person name="Sullivan W."/>
            <person name="Andreopoulos W.B."/>
            <person name="Clum A."/>
            <person name="Lindquist E."/>
            <person name="Daum C."/>
            <person name="Ramamoorthy G.K."/>
            <person name="Gryganskyi A."/>
            <person name="Culley D."/>
            <person name="Magnuson J.K."/>
            <person name="James T.Y."/>
            <person name="O'Malley M.A."/>
            <person name="Stajich J.E."/>
            <person name="Spatafora J.W."/>
            <person name="Visel A."/>
            <person name="Grigoriev I.V."/>
        </authorList>
    </citation>
    <scope>NUCLEOTIDE SEQUENCE [LARGE SCALE GENOMIC DNA]</scope>
    <source>
        <strain evidence="2 3">NRRL 3116</strain>
    </source>
</reference>
<gene>
    <name evidence="2" type="ORF">BCR41DRAFT_423374</name>
</gene>
<dbReference type="InParanoid" id="A0A1Y2GKF1"/>
<accession>A0A1Y2GKF1</accession>
<dbReference type="EMBL" id="MCFF01000027">
    <property type="protein sequence ID" value="ORZ11637.1"/>
    <property type="molecule type" value="Genomic_DNA"/>
</dbReference>
<proteinExistence type="predicted"/>
<keyword evidence="3" id="KW-1185">Reference proteome</keyword>
<protein>
    <submittedName>
        <fullName evidence="2">Uncharacterized protein</fullName>
    </submittedName>
</protein>
<evidence type="ECO:0000313" key="2">
    <source>
        <dbReference type="EMBL" id="ORZ11637.1"/>
    </source>
</evidence>
<organism evidence="2 3">
    <name type="scientific">Lobosporangium transversale</name>
    <dbReference type="NCBI Taxonomy" id="64571"/>
    <lineage>
        <taxon>Eukaryota</taxon>
        <taxon>Fungi</taxon>
        <taxon>Fungi incertae sedis</taxon>
        <taxon>Mucoromycota</taxon>
        <taxon>Mortierellomycotina</taxon>
        <taxon>Mortierellomycetes</taxon>
        <taxon>Mortierellales</taxon>
        <taxon>Mortierellaceae</taxon>
        <taxon>Lobosporangium</taxon>
    </lineage>
</organism>
<evidence type="ECO:0000313" key="3">
    <source>
        <dbReference type="Proteomes" id="UP000193648"/>
    </source>
</evidence>
<keyword evidence="1" id="KW-0175">Coiled coil</keyword>